<accession>A0A9D4RRU0</accession>
<dbReference type="EMBL" id="JAIWYP010000001">
    <property type="protein sequence ID" value="KAH3876375.1"/>
    <property type="molecule type" value="Genomic_DNA"/>
</dbReference>
<reference evidence="1" key="1">
    <citation type="journal article" date="2019" name="bioRxiv">
        <title>The Genome of the Zebra Mussel, Dreissena polymorpha: A Resource for Invasive Species Research.</title>
        <authorList>
            <person name="McCartney M.A."/>
            <person name="Auch B."/>
            <person name="Kono T."/>
            <person name="Mallez S."/>
            <person name="Zhang Y."/>
            <person name="Obille A."/>
            <person name="Becker A."/>
            <person name="Abrahante J.E."/>
            <person name="Garbe J."/>
            <person name="Badalamenti J.P."/>
            <person name="Herman A."/>
            <person name="Mangelson H."/>
            <person name="Liachko I."/>
            <person name="Sullivan S."/>
            <person name="Sone E.D."/>
            <person name="Koren S."/>
            <person name="Silverstein K.A.T."/>
            <person name="Beckman K.B."/>
            <person name="Gohl D.M."/>
        </authorList>
    </citation>
    <scope>NUCLEOTIDE SEQUENCE</scope>
    <source>
        <strain evidence="1">Duluth1</strain>
        <tissue evidence="1">Whole animal</tissue>
    </source>
</reference>
<reference evidence="1" key="2">
    <citation type="submission" date="2020-11" db="EMBL/GenBank/DDBJ databases">
        <authorList>
            <person name="McCartney M.A."/>
            <person name="Auch B."/>
            <person name="Kono T."/>
            <person name="Mallez S."/>
            <person name="Becker A."/>
            <person name="Gohl D.M."/>
            <person name="Silverstein K.A.T."/>
            <person name="Koren S."/>
            <person name="Bechman K.B."/>
            <person name="Herman A."/>
            <person name="Abrahante J.E."/>
            <person name="Garbe J."/>
        </authorList>
    </citation>
    <scope>NUCLEOTIDE SEQUENCE</scope>
    <source>
        <strain evidence="1">Duluth1</strain>
        <tissue evidence="1">Whole animal</tissue>
    </source>
</reference>
<keyword evidence="2" id="KW-1185">Reference proteome</keyword>
<dbReference type="Proteomes" id="UP000828390">
    <property type="component" value="Unassembled WGS sequence"/>
</dbReference>
<sequence length="55" mass="6151">MHEFHLHRLMSPPIRTKTRTTRLVYVPSSLGSVRIGGKVTTLPPTLLKKAAGQDR</sequence>
<proteinExistence type="predicted"/>
<gene>
    <name evidence="1" type="ORF">DPMN_000215</name>
</gene>
<organism evidence="1 2">
    <name type="scientific">Dreissena polymorpha</name>
    <name type="common">Zebra mussel</name>
    <name type="synonym">Mytilus polymorpha</name>
    <dbReference type="NCBI Taxonomy" id="45954"/>
    <lineage>
        <taxon>Eukaryota</taxon>
        <taxon>Metazoa</taxon>
        <taxon>Spiralia</taxon>
        <taxon>Lophotrochozoa</taxon>
        <taxon>Mollusca</taxon>
        <taxon>Bivalvia</taxon>
        <taxon>Autobranchia</taxon>
        <taxon>Heteroconchia</taxon>
        <taxon>Euheterodonta</taxon>
        <taxon>Imparidentia</taxon>
        <taxon>Neoheterodontei</taxon>
        <taxon>Myida</taxon>
        <taxon>Dreissenoidea</taxon>
        <taxon>Dreissenidae</taxon>
        <taxon>Dreissena</taxon>
    </lineage>
</organism>
<comment type="caution">
    <text evidence="1">The sequence shown here is derived from an EMBL/GenBank/DDBJ whole genome shotgun (WGS) entry which is preliminary data.</text>
</comment>
<evidence type="ECO:0000313" key="1">
    <source>
        <dbReference type="EMBL" id="KAH3876375.1"/>
    </source>
</evidence>
<evidence type="ECO:0000313" key="2">
    <source>
        <dbReference type="Proteomes" id="UP000828390"/>
    </source>
</evidence>
<name>A0A9D4RRU0_DREPO</name>
<dbReference type="AlphaFoldDB" id="A0A9D4RRU0"/>
<protein>
    <submittedName>
        <fullName evidence="1">Uncharacterized protein</fullName>
    </submittedName>
</protein>